<dbReference type="EMBL" id="AUSU01005338">
    <property type="protein sequence ID" value="EPS63654.1"/>
    <property type="molecule type" value="Genomic_DNA"/>
</dbReference>
<dbReference type="AlphaFoldDB" id="S8C9N9"/>
<dbReference type="OrthoDB" id="426235at2759"/>
<reference evidence="1 2" key="1">
    <citation type="journal article" date="2013" name="BMC Genomics">
        <title>The miniature genome of a carnivorous plant Genlisea aurea contains a low number of genes and short non-coding sequences.</title>
        <authorList>
            <person name="Leushkin E.V."/>
            <person name="Sutormin R.A."/>
            <person name="Nabieva E.R."/>
            <person name="Penin A.A."/>
            <person name="Kondrashov A.S."/>
            <person name="Logacheva M.D."/>
        </authorList>
    </citation>
    <scope>NUCLEOTIDE SEQUENCE [LARGE SCALE GENOMIC DNA]</scope>
</reference>
<proteinExistence type="predicted"/>
<evidence type="ECO:0000313" key="2">
    <source>
        <dbReference type="Proteomes" id="UP000015453"/>
    </source>
</evidence>
<gene>
    <name evidence="1" type="ORF">M569_11131</name>
</gene>
<name>S8C9N9_9LAMI</name>
<keyword evidence="2" id="KW-1185">Reference proteome</keyword>
<accession>S8C9N9</accession>
<dbReference type="InterPro" id="IPR023214">
    <property type="entry name" value="HAD_sf"/>
</dbReference>
<protein>
    <submittedName>
        <fullName evidence="1">Uncharacterized protein</fullName>
    </submittedName>
</protein>
<dbReference type="Proteomes" id="UP000015453">
    <property type="component" value="Unassembled WGS sequence"/>
</dbReference>
<evidence type="ECO:0000313" key="1">
    <source>
        <dbReference type="EMBL" id="EPS63654.1"/>
    </source>
</evidence>
<organism evidence="1 2">
    <name type="scientific">Genlisea aurea</name>
    <dbReference type="NCBI Taxonomy" id="192259"/>
    <lineage>
        <taxon>Eukaryota</taxon>
        <taxon>Viridiplantae</taxon>
        <taxon>Streptophyta</taxon>
        <taxon>Embryophyta</taxon>
        <taxon>Tracheophyta</taxon>
        <taxon>Spermatophyta</taxon>
        <taxon>Magnoliopsida</taxon>
        <taxon>eudicotyledons</taxon>
        <taxon>Gunneridae</taxon>
        <taxon>Pentapetalae</taxon>
        <taxon>asterids</taxon>
        <taxon>lamiids</taxon>
        <taxon>Lamiales</taxon>
        <taxon>Lentibulariaceae</taxon>
        <taxon>Genlisea</taxon>
    </lineage>
</organism>
<dbReference type="Gene3D" id="3.40.50.1000">
    <property type="entry name" value="HAD superfamily/HAD-like"/>
    <property type="match status" value="1"/>
</dbReference>
<comment type="caution">
    <text evidence="1">The sequence shown here is derived from an EMBL/GenBank/DDBJ whole genome shotgun (WGS) entry which is preliminary data.</text>
</comment>
<sequence>MTARCCSAIPFQTINGLRHLAEASRFKAWFLDQFGVLHDGKQPYPGAITACTEFCEVS</sequence>